<dbReference type="EMBL" id="WTPW01000738">
    <property type="protein sequence ID" value="KAF0484100.1"/>
    <property type="molecule type" value="Genomic_DNA"/>
</dbReference>
<dbReference type="GO" id="GO:0051260">
    <property type="term" value="P:protein homooligomerization"/>
    <property type="evidence" value="ECO:0007669"/>
    <property type="project" value="InterPro"/>
</dbReference>
<sequence length="193" mass="23002">MKRYCTQTETNIFFDRNGDAFRYIMTFYRDGKTSCDKNLMVNESELVAEIDYFQIPSYVNHTDYDLAYKKCAKILNEFIDLIENIIYENICLFETIVNIVFHKNGKQNIICTNFDFLQDLTKKEFRRFDGTEKNTFKIGYRILNVYKNQIMKHLNYVLPGEKSISLDNDRYIIEVKYADFNKVAKLSRMITNV</sequence>
<name>A0A8H4ADY5_GIGMA</name>
<dbReference type="Pfam" id="PF02214">
    <property type="entry name" value="BTB_2"/>
    <property type="match status" value="1"/>
</dbReference>
<dbReference type="AlphaFoldDB" id="A0A8H4ADY5"/>
<proteinExistence type="predicted"/>
<keyword evidence="3" id="KW-1185">Reference proteome</keyword>
<feature type="domain" description="Potassium channel tetramerisation-type BTB" evidence="1">
    <location>
        <begin position="6"/>
        <end position="58"/>
    </location>
</feature>
<evidence type="ECO:0000313" key="3">
    <source>
        <dbReference type="Proteomes" id="UP000439903"/>
    </source>
</evidence>
<dbReference type="InterPro" id="IPR003131">
    <property type="entry name" value="T1-type_BTB"/>
</dbReference>
<dbReference type="Proteomes" id="UP000439903">
    <property type="component" value="Unassembled WGS sequence"/>
</dbReference>
<organism evidence="2 3">
    <name type="scientific">Gigaspora margarita</name>
    <dbReference type="NCBI Taxonomy" id="4874"/>
    <lineage>
        <taxon>Eukaryota</taxon>
        <taxon>Fungi</taxon>
        <taxon>Fungi incertae sedis</taxon>
        <taxon>Mucoromycota</taxon>
        <taxon>Glomeromycotina</taxon>
        <taxon>Glomeromycetes</taxon>
        <taxon>Diversisporales</taxon>
        <taxon>Gigasporaceae</taxon>
        <taxon>Gigaspora</taxon>
    </lineage>
</organism>
<reference evidence="2 3" key="1">
    <citation type="journal article" date="2019" name="Environ. Microbiol.">
        <title>At the nexus of three kingdoms: the genome of the mycorrhizal fungus Gigaspora margarita provides insights into plant, endobacterial and fungal interactions.</title>
        <authorList>
            <person name="Venice F."/>
            <person name="Ghignone S."/>
            <person name="Salvioli di Fossalunga A."/>
            <person name="Amselem J."/>
            <person name="Novero M."/>
            <person name="Xianan X."/>
            <person name="Sedzielewska Toro K."/>
            <person name="Morin E."/>
            <person name="Lipzen A."/>
            <person name="Grigoriev I.V."/>
            <person name="Henrissat B."/>
            <person name="Martin F.M."/>
            <person name="Bonfante P."/>
        </authorList>
    </citation>
    <scope>NUCLEOTIDE SEQUENCE [LARGE SCALE GENOMIC DNA]</scope>
    <source>
        <strain evidence="2 3">BEG34</strain>
    </source>
</reference>
<dbReference type="SUPFAM" id="SSF54695">
    <property type="entry name" value="POZ domain"/>
    <property type="match status" value="1"/>
</dbReference>
<protein>
    <submittedName>
        <fullName evidence="2">BTB/POZ protein</fullName>
    </submittedName>
</protein>
<dbReference type="Gene3D" id="3.30.710.10">
    <property type="entry name" value="Potassium Channel Kv1.1, Chain A"/>
    <property type="match status" value="1"/>
</dbReference>
<gene>
    <name evidence="2" type="ORF">F8M41_023083</name>
</gene>
<comment type="caution">
    <text evidence="2">The sequence shown here is derived from an EMBL/GenBank/DDBJ whole genome shotgun (WGS) entry which is preliminary data.</text>
</comment>
<dbReference type="InterPro" id="IPR011333">
    <property type="entry name" value="SKP1/BTB/POZ_sf"/>
</dbReference>
<evidence type="ECO:0000313" key="2">
    <source>
        <dbReference type="EMBL" id="KAF0484100.1"/>
    </source>
</evidence>
<accession>A0A8H4ADY5</accession>
<evidence type="ECO:0000259" key="1">
    <source>
        <dbReference type="Pfam" id="PF02214"/>
    </source>
</evidence>
<dbReference type="OrthoDB" id="2398126at2759"/>